<dbReference type="EMBL" id="CADCTQ010000252">
    <property type="protein sequence ID" value="CAA9269004.1"/>
    <property type="molecule type" value="Genomic_DNA"/>
</dbReference>
<name>A0A6J4J654_9SPHI</name>
<evidence type="ECO:0000256" key="4">
    <source>
        <dbReference type="ARBA" id="ARBA00022989"/>
    </source>
</evidence>
<comment type="subcellular location">
    <subcellularLocation>
        <location evidence="1">Cell membrane</location>
        <topology evidence="1">Multi-pass membrane protein</topology>
    </subcellularLocation>
</comment>
<feature type="transmembrane region" description="Helical" evidence="6">
    <location>
        <begin position="276"/>
        <end position="295"/>
    </location>
</feature>
<keyword evidence="4 6" id="KW-1133">Transmembrane helix</keyword>
<dbReference type="PANTHER" id="PTHR43124">
    <property type="entry name" value="PURINE EFFLUX PUMP PBUE"/>
    <property type="match status" value="1"/>
</dbReference>
<feature type="transmembrane region" description="Helical" evidence="6">
    <location>
        <begin position="99"/>
        <end position="118"/>
    </location>
</feature>
<dbReference type="InterPro" id="IPR050189">
    <property type="entry name" value="MFS_Efflux_Transporters"/>
</dbReference>
<evidence type="ECO:0000256" key="3">
    <source>
        <dbReference type="ARBA" id="ARBA00022692"/>
    </source>
</evidence>
<evidence type="ECO:0000313" key="8">
    <source>
        <dbReference type="EMBL" id="CAA9269004.1"/>
    </source>
</evidence>
<dbReference type="SUPFAM" id="SSF103473">
    <property type="entry name" value="MFS general substrate transporter"/>
    <property type="match status" value="1"/>
</dbReference>
<dbReference type="AlphaFoldDB" id="A0A6J4J654"/>
<accession>A0A6J4J654</accession>
<dbReference type="PANTHER" id="PTHR43124:SF3">
    <property type="entry name" value="CHLORAMPHENICOL EFFLUX PUMP RV0191"/>
    <property type="match status" value="1"/>
</dbReference>
<feature type="transmembrane region" description="Helical" evidence="6">
    <location>
        <begin position="247"/>
        <end position="264"/>
    </location>
</feature>
<feature type="transmembrane region" description="Helical" evidence="6">
    <location>
        <begin position="164"/>
        <end position="185"/>
    </location>
</feature>
<keyword evidence="3 6" id="KW-0812">Transmembrane</keyword>
<dbReference type="GO" id="GO:0005886">
    <property type="term" value="C:plasma membrane"/>
    <property type="evidence" value="ECO:0007669"/>
    <property type="project" value="UniProtKB-SubCell"/>
</dbReference>
<dbReference type="InterPro" id="IPR020846">
    <property type="entry name" value="MFS_dom"/>
</dbReference>
<evidence type="ECO:0000256" key="2">
    <source>
        <dbReference type="ARBA" id="ARBA00022475"/>
    </source>
</evidence>
<dbReference type="InterPro" id="IPR011701">
    <property type="entry name" value="MFS"/>
</dbReference>
<reference evidence="8" key="1">
    <citation type="submission" date="2020-02" db="EMBL/GenBank/DDBJ databases">
        <authorList>
            <person name="Meier V. D."/>
        </authorList>
    </citation>
    <scope>NUCLEOTIDE SEQUENCE</scope>
    <source>
        <strain evidence="8">AVDCRST_MAG56</strain>
    </source>
</reference>
<dbReference type="PROSITE" id="PS50850">
    <property type="entry name" value="MFS"/>
    <property type="match status" value="1"/>
</dbReference>
<organism evidence="8">
    <name type="scientific">uncultured Cytophagales bacterium</name>
    <dbReference type="NCBI Taxonomy" id="158755"/>
    <lineage>
        <taxon>Bacteria</taxon>
        <taxon>Pseudomonadati</taxon>
        <taxon>Bacteroidota</taxon>
        <taxon>Sphingobacteriia</taxon>
        <taxon>Sphingobacteriales</taxon>
        <taxon>environmental samples</taxon>
    </lineage>
</organism>
<dbReference type="Pfam" id="PF07690">
    <property type="entry name" value="MFS_1"/>
    <property type="match status" value="1"/>
</dbReference>
<proteinExistence type="predicted"/>
<feature type="domain" description="Major facilitator superfamily (MFS) profile" evidence="7">
    <location>
        <begin position="6"/>
        <end position="392"/>
    </location>
</feature>
<sequence length="395" mass="42334">MRERLLLLILAVIQFTHIMDFVVMMPLGDQLRKAFAIDARQFGLLVSAYTFSAGIFGFAGSFFIDRFDRKTALLTLYGGFIVGTFSCAIAPTYGILMTARILTGAFGGMLGALVLVIIGDAIPFERRGRATGAVMSAFSFASSVGVPLALYVADPGRFNWHGPFFILAALSLVFLGVGIWSIPSLRGHLVNGQRKDPLAAIKTIVSTPSQQWSLALMAVLMLSAFSIIPYLAMFVISNVGFKQSELFYVYLTGGIFGFFASMVAGRLSDRYGSIRVFSVSCVLAVIPMLIITNLGTTPIPAALAVFAFFFIFNNARMVPATALVTSSVAPQTRAGFMSINAALRDVTSGCASFVGGMIIAQGEGGRILHFGWVGVFAAVTALSCVWIVRNIKPVS</sequence>
<evidence type="ECO:0000256" key="5">
    <source>
        <dbReference type="ARBA" id="ARBA00023136"/>
    </source>
</evidence>
<keyword evidence="5 6" id="KW-0472">Membrane</keyword>
<feature type="transmembrane region" description="Helical" evidence="6">
    <location>
        <begin position="212"/>
        <end position="235"/>
    </location>
</feature>
<feature type="transmembrane region" description="Helical" evidence="6">
    <location>
        <begin position="42"/>
        <end position="64"/>
    </location>
</feature>
<protein>
    <recommendedName>
        <fullName evidence="7">Major facilitator superfamily (MFS) profile domain-containing protein</fullName>
    </recommendedName>
</protein>
<feature type="transmembrane region" description="Helical" evidence="6">
    <location>
        <begin position="71"/>
        <end position="93"/>
    </location>
</feature>
<dbReference type="InterPro" id="IPR036259">
    <property type="entry name" value="MFS_trans_sf"/>
</dbReference>
<evidence type="ECO:0000259" key="7">
    <source>
        <dbReference type="PROSITE" id="PS50850"/>
    </source>
</evidence>
<feature type="transmembrane region" description="Helical" evidence="6">
    <location>
        <begin position="130"/>
        <end position="152"/>
    </location>
</feature>
<evidence type="ECO:0000256" key="1">
    <source>
        <dbReference type="ARBA" id="ARBA00004651"/>
    </source>
</evidence>
<feature type="transmembrane region" description="Helical" evidence="6">
    <location>
        <begin position="301"/>
        <end position="329"/>
    </location>
</feature>
<feature type="transmembrane region" description="Helical" evidence="6">
    <location>
        <begin position="367"/>
        <end position="388"/>
    </location>
</feature>
<keyword evidence="2" id="KW-1003">Cell membrane</keyword>
<evidence type="ECO:0000256" key="6">
    <source>
        <dbReference type="SAM" id="Phobius"/>
    </source>
</evidence>
<dbReference type="Gene3D" id="1.20.1250.20">
    <property type="entry name" value="MFS general substrate transporter like domains"/>
    <property type="match status" value="1"/>
</dbReference>
<gene>
    <name evidence="8" type="ORF">AVDCRST_MAG56-2939</name>
</gene>
<dbReference type="GO" id="GO:0022857">
    <property type="term" value="F:transmembrane transporter activity"/>
    <property type="evidence" value="ECO:0007669"/>
    <property type="project" value="InterPro"/>
</dbReference>
<dbReference type="CDD" id="cd17324">
    <property type="entry name" value="MFS_NepI_like"/>
    <property type="match status" value="1"/>
</dbReference>